<dbReference type="InterPro" id="IPR013762">
    <property type="entry name" value="Integrase-like_cat_sf"/>
</dbReference>
<accession>A0A1H5VZ78</accession>
<name>A0A1H5VZ78_9ACTN</name>
<protein>
    <submittedName>
        <fullName evidence="3">Phage integrase family protein</fullName>
    </submittedName>
</protein>
<gene>
    <name evidence="3" type="ORF">SAMN04489712_102520</name>
</gene>
<dbReference type="InterPro" id="IPR011010">
    <property type="entry name" value="DNA_brk_join_enz"/>
</dbReference>
<dbReference type="PANTHER" id="PTHR30349:SF64">
    <property type="entry name" value="PROPHAGE INTEGRASE INTD-RELATED"/>
    <property type="match status" value="1"/>
</dbReference>
<dbReference type="EMBL" id="FNVO01000002">
    <property type="protein sequence ID" value="SEF92328.1"/>
    <property type="molecule type" value="Genomic_DNA"/>
</dbReference>
<evidence type="ECO:0000313" key="4">
    <source>
        <dbReference type="Proteomes" id="UP000236723"/>
    </source>
</evidence>
<dbReference type="RefSeq" id="WP_200827080.1">
    <property type="nucleotide sequence ID" value="NZ_FNVO01000002.1"/>
</dbReference>
<dbReference type="CDD" id="cd01189">
    <property type="entry name" value="INT_ICEBs1_C_like"/>
    <property type="match status" value="1"/>
</dbReference>
<dbReference type="GO" id="GO:0015074">
    <property type="term" value="P:DNA integration"/>
    <property type="evidence" value="ECO:0007669"/>
    <property type="project" value="InterPro"/>
</dbReference>
<feature type="domain" description="Tyr recombinase" evidence="2">
    <location>
        <begin position="239"/>
        <end position="454"/>
    </location>
</feature>
<organism evidence="3 4">
    <name type="scientific">Thermomonospora echinospora</name>
    <dbReference type="NCBI Taxonomy" id="1992"/>
    <lineage>
        <taxon>Bacteria</taxon>
        <taxon>Bacillati</taxon>
        <taxon>Actinomycetota</taxon>
        <taxon>Actinomycetes</taxon>
        <taxon>Streptosporangiales</taxon>
        <taxon>Thermomonosporaceae</taxon>
        <taxon>Thermomonospora</taxon>
    </lineage>
</organism>
<sequence length="459" mass="52258">MKSNRIRFWEIRPNYTEKSGKRVVRSYTVRWTVAGREKSETFTRKSQADRFRGRLMSAAEREPFDVETGLPDSMRRERSSMTWYKLACAFIDDKWPRLAAKGRVSVVEGLMAVTPVLVKSQRGAPDPKTLRLALRNWAFNPPRRESDKPEEIAAALRWLEKASVPVSALEEARTVAKALDACAMNLNGKPSKPQYYRRRRRGFYGALKYAVREKQLSANPLDTPDEVDWKPPEVVHAIDRRRVPNPDQVAALLEAVRQVGKTQGPRLVALFGCMYYAMLRPSEAINLRKDDCTLPAEGWGLLELEEVKSAAGRRWTDNGEVHETRGLKGRPKDTVRRVPIPPELVELLREHIDTYGAGLDGRLFRTYRGGVYQPSTLWRVLNLARQKALTPKQVKTPLAGKPYDFRHAGVSWRLNAGVPAVYVAEWAGHSVEVLQRIYAHCLDGDDGRWFQRMDAALGR</sequence>
<dbReference type="PANTHER" id="PTHR30349">
    <property type="entry name" value="PHAGE INTEGRASE-RELATED"/>
    <property type="match status" value="1"/>
</dbReference>
<keyword evidence="4" id="KW-1185">Reference proteome</keyword>
<dbReference type="Pfam" id="PF00589">
    <property type="entry name" value="Phage_integrase"/>
    <property type="match status" value="1"/>
</dbReference>
<proteinExistence type="predicted"/>
<keyword evidence="1" id="KW-0233">DNA recombination</keyword>
<dbReference type="InterPro" id="IPR002104">
    <property type="entry name" value="Integrase_catalytic"/>
</dbReference>
<dbReference type="InterPro" id="IPR050090">
    <property type="entry name" value="Tyrosine_recombinase_XerCD"/>
</dbReference>
<evidence type="ECO:0000313" key="3">
    <source>
        <dbReference type="EMBL" id="SEF92328.1"/>
    </source>
</evidence>
<dbReference type="GO" id="GO:0006310">
    <property type="term" value="P:DNA recombination"/>
    <property type="evidence" value="ECO:0007669"/>
    <property type="project" value="UniProtKB-KW"/>
</dbReference>
<dbReference type="GO" id="GO:0003677">
    <property type="term" value="F:DNA binding"/>
    <property type="evidence" value="ECO:0007669"/>
    <property type="project" value="InterPro"/>
</dbReference>
<evidence type="ECO:0000259" key="2">
    <source>
        <dbReference type="PROSITE" id="PS51898"/>
    </source>
</evidence>
<dbReference type="Proteomes" id="UP000236723">
    <property type="component" value="Unassembled WGS sequence"/>
</dbReference>
<evidence type="ECO:0000256" key="1">
    <source>
        <dbReference type="ARBA" id="ARBA00023172"/>
    </source>
</evidence>
<reference evidence="4" key="1">
    <citation type="submission" date="2016-10" db="EMBL/GenBank/DDBJ databases">
        <authorList>
            <person name="Varghese N."/>
            <person name="Submissions S."/>
        </authorList>
    </citation>
    <scope>NUCLEOTIDE SEQUENCE [LARGE SCALE GENOMIC DNA]</scope>
    <source>
        <strain evidence="4">DSM 43163</strain>
    </source>
</reference>
<dbReference type="SUPFAM" id="SSF56349">
    <property type="entry name" value="DNA breaking-rejoining enzymes"/>
    <property type="match status" value="1"/>
</dbReference>
<dbReference type="Gene3D" id="1.10.443.10">
    <property type="entry name" value="Intergrase catalytic core"/>
    <property type="match status" value="1"/>
</dbReference>
<dbReference type="PROSITE" id="PS51898">
    <property type="entry name" value="TYR_RECOMBINASE"/>
    <property type="match status" value="1"/>
</dbReference>
<dbReference type="AlphaFoldDB" id="A0A1H5VZ78"/>